<dbReference type="KEGG" id="phl:KKY_3162"/>
<gene>
    <name evidence="2" type="ordered locus">KKY_3162</name>
</gene>
<dbReference type="eggNOG" id="COG1670">
    <property type="taxonomic scope" value="Bacteria"/>
</dbReference>
<dbReference type="GO" id="GO:0005840">
    <property type="term" value="C:ribosome"/>
    <property type="evidence" value="ECO:0007669"/>
    <property type="project" value="UniProtKB-KW"/>
</dbReference>
<dbReference type="HOGENOM" id="CLU_013985_3_4_5"/>
<keyword evidence="2" id="KW-0687">Ribonucleoprotein</keyword>
<dbReference type="PANTHER" id="PTHR43792">
    <property type="entry name" value="GNAT FAMILY, PUTATIVE (AFU_ORTHOLOGUE AFUA_3G00765)-RELATED-RELATED"/>
    <property type="match status" value="1"/>
</dbReference>
<sequence length="181" mass="19544">MDTQTLRDAMPDRIRAERLVLRAPGRADIPAIAALANNAKIHAMTTLPYPYDQKDAQAFVESFARSETEHAYAIVLPGDALIGMVGLHLYPDADPEIGYWLGEPYWGRGYGTEAVGALIEAARATGHCAMLRAKARSENAASRAILEKLDFRIVGEAVSGCGSHKDVPVATYELPLRVGPA</sequence>
<keyword evidence="3" id="KW-1185">Reference proteome</keyword>
<evidence type="ECO:0000313" key="3">
    <source>
        <dbReference type="Proteomes" id="UP000008850"/>
    </source>
</evidence>
<dbReference type="Proteomes" id="UP000008850">
    <property type="component" value="Chromosome"/>
</dbReference>
<organism evidence="2 3">
    <name type="scientific">Pelagibacterium halotolerans (strain DSM 22347 / JCM 15775 / CGMCC 1.7692 / B2)</name>
    <dbReference type="NCBI Taxonomy" id="1082931"/>
    <lineage>
        <taxon>Bacteria</taxon>
        <taxon>Pseudomonadati</taxon>
        <taxon>Pseudomonadota</taxon>
        <taxon>Alphaproteobacteria</taxon>
        <taxon>Hyphomicrobiales</taxon>
        <taxon>Devosiaceae</taxon>
        <taxon>Pelagibacterium</taxon>
    </lineage>
</organism>
<dbReference type="InterPro" id="IPR051531">
    <property type="entry name" value="N-acetyltransferase"/>
</dbReference>
<keyword evidence="2" id="KW-0808">Transferase</keyword>
<evidence type="ECO:0000313" key="2">
    <source>
        <dbReference type="EMBL" id="AEQ53151.1"/>
    </source>
</evidence>
<evidence type="ECO:0000259" key="1">
    <source>
        <dbReference type="PROSITE" id="PS51186"/>
    </source>
</evidence>
<dbReference type="Gene3D" id="3.40.630.30">
    <property type="match status" value="1"/>
</dbReference>
<accession>G4RGZ8</accession>
<name>G4RGZ8_PELHB</name>
<dbReference type="GO" id="GO:0016747">
    <property type="term" value="F:acyltransferase activity, transferring groups other than amino-acyl groups"/>
    <property type="evidence" value="ECO:0007669"/>
    <property type="project" value="InterPro"/>
</dbReference>
<dbReference type="STRING" id="1082931.KKY_3162"/>
<protein>
    <submittedName>
        <fullName evidence="2">50S ribosomal protein acetyltransferase</fullName>
    </submittedName>
</protein>
<proteinExistence type="predicted"/>
<dbReference type="Pfam" id="PF13302">
    <property type="entry name" value="Acetyltransf_3"/>
    <property type="match status" value="1"/>
</dbReference>
<dbReference type="InterPro" id="IPR000182">
    <property type="entry name" value="GNAT_dom"/>
</dbReference>
<dbReference type="PROSITE" id="PS51186">
    <property type="entry name" value="GNAT"/>
    <property type="match status" value="1"/>
</dbReference>
<dbReference type="SUPFAM" id="SSF55729">
    <property type="entry name" value="Acyl-CoA N-acyltransferases (Nat)"/>
    <property type="match status" value="1"/>
</dbReference>
<dbReference type="CDD" id="cd04301">
    <property type="entry name" value="NAT_SF"/>
    <property type="match status" value="1"/>
</dbReference>
<keyword evidence="2" id="KW-0689">Ribosomal protein</keyword>
<dbReference type="EMBL" id="CP003075">
    <property type="protein sequence ID" value="AEQ53151.1"/>
    <property type="molecule type" value="Genomic_DNA"/>
</dbReference>
<feature type="domain" description="N-acetyltransferase" evidence="1">
    <location>
        <begin position="19"/>
        <end position="181"/>
    </location>
</feature>
<reference evidence="2 3" key="1">
    <citation type="journal article" date="2012" name="J. Bacteriol.">
        <title>Complete genome sequence of Pelagibacterium halotolerans B2T.</title>
        <authorList>
            <person name="Huo Y.Y."/>
            <person name="Cheng H."/>
            <person name="Han X.F."/>
            <person name="Jiang X.W."/>
            <person name="Sun C."/>
            <person name="Zhang X.Q."/>
            <person name="Zhu X.F."/>
            <person name="Liu Y.F."/>
            <person name="Li P.F."/>
            <person name="Ni P.X."/>
            <person name="Wu M."/>
        </authorList>
    </citation>
    <scope>NUCLEOTIDE SEQUENCE [LARGE SCALE GENOMIC DNA]</scope>
    <source>
        <strain evidence="3">DSM 22347 / JCM 15775 / CGMCC 1.7692 / B2</strain>
    </source>
</reference>
<dbReference type="RefSeq" id="WP_014132297.1">
    <property type="nucleotide sequence ID" value="NC_016078.1"/>
</dbReference>
<dbReference type="AlphaFoldDB" id="G4RGZ8"/>
<dbReference type="InterPro" id="IPR016181">
    <property type="entry name" value="Acyl_CoA_acyltransferase"/>
</dbReference>